<dbReference type="PANTHER" id="PTHR32322:SF9">
    <property type="entry name" value="AMINO-ACID METABOLITE EFFLUX PUMP-RELATED"/>
    <property type="match status" value="1"/>
</dbReference>
<sequence>MSSHARINASMSALEWGMLVALSMLWGGAFFLNGIIVRELPPLTIVFGRMALAALALWGVVRLRGLKMPRNRRVWSAFFIMGFLNNVLPFTLIVWSLGHISSGVAAILNAATPFFTVLVGHRLTHDEKITPSRLIGVAAGLLGVAAMIGETARNALGVDVVAQIAVLGAALSYAFAGVYGRRFRALGIAPIATATGQVTASSLMLFPLMGLIDRPWTLPPPSGSTPTFRSREPSGRPLSIFLLQFDFFTHLCPIASDSNVKLKPLVRGARRPCLGSPFSRLRSPISYIFAFSPPPGRQTSCWSPFLFRSAQSFWVCFFLAKTYAPNISSAWR</sequence>
<feature type="transmembrane region" description="Helical" evidence="5">
    <location>
        <begin position="131"/>
        <end position="148"/>
    </location>
</feature>
<accession>A0A4R3JAU1</accession>
<feature type="transmembrane region" description="Helical" evidence="5">
    <location>
        <begin position="191"/>
        <end position="212"/>
    </location>
</feature>
<keyword evidence="4 5" id="KW-0472">Membrane</keyword>
<feature type="transmembrane region" description="Helical" evidence="5">
    <location>
        <begin position="42"/>
        <end position="61"/>
    </location>
</feature>
<gene>
    <name evidence="7" type="ORF">EDD55_104212</name>
</gene>
<evidence type="ECO:0000256" key="1">
    <source>
        <dbReference type="ARBA" id="ARBA00004141"/>
    </source>
</evidence>
<dbReference type="AlphaFoldDB" id="A0A4R3JAU1"/>
<evidence type="ECO:0000313" key="8">
    <source>
        <dbReference type="Proteomes" id="UP000295304"/>
    </source>
</evidence>
<feature type="transmembrane region" description="Helical" evidence="5">
    <location>
        <begin position="160"/>
        <end position="179"/>
    </location>
</feature>
<dbReference type="GO" id="GO:0016020">
    <property type="term" value="C:membrane"/>
    <property type="evidence" value="ECO:0007669"/>
    <property type="project" value="UniProtKB-SubCell"/>
</dbReference>
<comment type="subcellular location">
    <subcellularLocation>
        <location evidence="1">Membrane</location>
        <topology evidence="1">Multi-pass membrane protein</topology>
    </subcellularLocation>
</comment>
<name>A0A4R3JAU1_9PROT</name>
<feature type="domain" description="EamA" evidence="6">
    <location>
        <begin position="19"/>
        <end position="147"/>
    </location>
</feature>
<keyword evidence="3 5" id="KW-1133">Transmembrane helix</keyword>
<evidence type="ECO:0000256" key="4">
    <source>
        <dbReference type="ARBA" id="ARBA00023136"/>
    </source>
</evidence>
<dbReference type="EMBL" id="SLZW01000004">
    <property type="protein sequence ID" value="TCS63119.1"/>
    <property type="molecule type" value="Genomic_DNA"/>
</dbReference>
<dbReference type="Proteomes" id="UP000295304">
    <property type="component" value="Unassembled WGS sequence"/>
</dbReference>
<dbReference type="Pfam" id="PF00892">
    <property type="entry name" value="EamA"/>
    <property type="match status" value="1"/>
</dbReference>
<feature type="transmembrane region" description="Helical" evidence="5">
    <location>
        <begin position="73"/>
        <end position="94"/>
    </location>
</feature>
<comment type="caution">
    <text evidence="7">The sequence shown here is derived from an EMBL/GenBank/DDBJ whole genome shotgun (WGS) entry which is preliminary data.</text>
</comment>
<dbReference type="SUPFAM" id="SSF103481">
    <property type="entry name" value="Multidrug resistance efflux transporter EmrE"/>
    <property type="match status" value="1"/>
</dbReference>
<organism evidence="7 8">
    <name type="scientific">Varunaivibrio sulfuroxidans</name>
    <dbReference type="NCBI Taxonomy" id="1773489"/>
    <lineage>
        <taxon>Bacteria</taxon>
        <taxon>Pseudomonadati</taxon>
        <taxon>Pseudomonadota</taxon>
        <taxon>Alphaproteobacteria</taxon>
        <taxon>Rhodospirillales</taxon>
        <taxon>Magnetovibrionaceae</taxon>
        <taxon>Varunaivibrio</taxon>
    </lineage>
</organism>
<reference evidence="7 8" key="1">
    <citation type="submission" date="2019-03" db="EMBL/GenBank/DDBJ databases">
        <title>Genomic Encyclopedia of Type Strains, Phase IV (KMG-IV): sequencing the most valuable type-strain genomes for metagenomic binning, comparative biology and taxonomic classification.</title>
        <authorList>
            <person name="Goeker M."/>
        </authorList>
    </citation>
    <scope>NUCLEOTIDE SEQUENCE [LARGE SCALE GENOMIC DNA]</scope>
    <source>
        <strain evidence="7 8">DSM 101688</strain>
    </source>
</reference>
<proteinExistence type="predicted"/>
<evidence type="ECO:0000256" key="2">
    <source>
        <dbReference type="ARBA" id="ARBA00022692"/>
    </source>
</evidence>
<dbReference type="InterPro" id="IPR037185">
    <property type="entry name" value="EmrE-like"/>
</dbReference>
<feature type="transmembrane region" description="Helical" evidence="5">
    <location>
        <begin position="100"/>
        <end position="119"/>
    </location>
</feature>
<keyword evidence="2 5" id="KW-0812">Transmembrane</keyword>
<evidence type="ECO:0000256" key="5">
    <source>
        <dbReference type="SAM" id="Phobius"/>
    </source>
</evidence>
<dbReference type="InterPro" id="IPR050638">
    <property type="entry name" value="AA-Vitamin_Transporters"/>
</dbReference>
<protein>
    <submittedName>
        <fullName evidence="7">Drug/metabolite transporter (DMT)-like permease</fullName>
    </submittedName>
</protein>
<dbReference type="InterPro" id="IPR000620">
    <property type="entry name" value="EamA_dom"/>
</dbReference>
<evidence type="ECO:0000259" key="6">
    <source>
        <dbReference type="Pfam" id="PF00892"/>
    </source>
</evidence>
<keyword evidence="8" id="KW-1185">Reference proteome</keyword>
<feature type="transmembrane region" description="Helical" evidence="5">
    <location>
        <begin position="12"/>
        <end position="36"/>
    </location>
</feature>
<evidence type="ECO:0000313" key="7">
    <source>
        <dbReference type="EMBL" id="TCS63119.1"/>
    </source>
</evidence>
<evidence type="ECO:0000256" key="3">
    <source>
        <dbReference type="ARBA" id="ARBA00022989"/>
    </source>
</evidence>
<dbReference type="PANTHER" id="PTHR32322">
    <property type="entry name" value="INNER MEMBRANE TRANSPORTER"/>
    <property type="match status" value="1"/>
</dbReference>